<dbReference type="Proteomes" id="UP000242999">
    <property type="component" value="Unassembled WGS sequence"/>
</dbReference>
<reference evidence="2" key="1">
    <citation type="submission" date="2016-10" db="EMBL/GenBank/DDBJ databases">
        <authorList>
            <person name="Varghese N."/>
            <person name="Submissions S."/>
        </authorList>
    </citation>
    <scope>NUCLEOTIDE SEQUENCE [LARGE SCALE GENOMIC DNA]</scope>
    <source>
        <strain evidence="2">DSM 7165</strain>
    </source>
</reference>
<proteinExistence type="predicted"/>
<dbReference type="AlphaFoldDB" id="A0A1H6RXF1"/>
<keyword evidence="2" id="KW-1185">Reference proteome</keyword>
<sequence length="31" mass="3741">MHLLSVKWHIQINLKPRLQVMILSYLASFLF</sequence>
<evidence type="ECO:0000313" key="2">
    <source>
        <dbReference type="Proteomes" id="UP000242999"/>
    </source>
</evidence>
<protein>
    <submittedName>
        <fullName evidence="1">Uncharacterized protein</fullName>
    </submittedName>
</protein>
<accession>A0A1H6RXF1</accession>
<gene>
    <name evidence="1" type="ORF">SAMN05421831_10587</name>
</gene>
<dbReference type="EMBL" id="FNYH01000005">
    <property type="protein sequence ID" value="SEI60528.1"/>
    <property type="molecule type" value="Genomic_DNA"/>
</dbReference>
<organism evidence="1 2">
    <name type="scientific">Allopseudospirillum japonicum</name>
    <dbReference type="NCBI Taxonomy" id="64971"/>
    <lineage>
        <taxon>Bacteria</taxon>
        <taxon>Pseudomonadati</taxon>
        <taxon>Pseudomonadota</taxon>
        <taxon>Gammaproteobacteria</taxon>
        <taxon>Oceanospirillales</taxon>
        <taxon>Oceanospirillaceae</taxon>
        <taxon>Allopseudospirillum</taxon>
    </lineage>
</organism>
<name>A0A1H6RXF1_9GAMM</name>
<evidence type="ECO:0000313" key="1">
    <source>
        <dbReference type="EMBL" id="SEI60528.1"/>
    </source>
</evidence>